<dbReference type="FunFam" id="3.80.10.10:FF:000095">
    <property type="entry name" value="LRR receptor-like serine/threonine-protein kinase GSO1"/>
    <property type="match status" value="1"/>
</dbReference>
<dbReference type="Pfam" id="PF13855">
    <property type="entry name" value="LRR_8"/>
    <property type="match status" value="1"/>
</dbReference>
<evidence type="ECO:0000256" key="8">
    <source>
        <dbReference type="ARBA" id="ARBA00022989"/>
    </source>
</evidence>
<sequence length="916" mass="102141">MERHMRSAVVILLWFLFQGNTEVSFCAGNPSRVICRGREKRALLSFRSHVADPSNRLSSWTGEECCMWDRVGCDNITGHVVKLNLRYSDDLAVLGDNKLHGVISNSLLDLKHLRCLDLSGNYFGGSQIPQFFASLVTLRSLNLSNAGFAGPIPTQLGNLSNLQHLDIKGNSLNVEDLEWVGNLTSLQVLDMSGVNIRKAANWLEVMNKLPSLSLLHLSGCGLDTIAPLPHVNFSSLHSLDLSKNYFTSSRFNWFSSLSSLVMLDLSSNSIHGPIPVGLRNMTSLVFLDLSYNSFSSTIPYWLCISSLQKINLSSNKFHGRLPSNIGNLTSVVHLDLSSNSFHGPIPVSLGELLSLRFLDISENLFTGVVSEKHLTNLKYLKELIASSKSLTLRVSSNWTPPFQLTSINFRFCLLGPRFPAWLQTQKYVKILDMSSTGISDVIPAWFWMLPHIDVINLSDNQISGNMPKSLPLSSRINLGSNRLAGPLPQISPRMLELSLSNNSFNGSLSPTLCRRIEGAYSLTYLDLSGNLLAGELPDCWSYWTKLLVLKLGYNNLTGNIPSSMGNLISLGSLHLRNNHLSGVLPTSLQNCKNLVVLDLSENQFTGSLPRWIGKLGEKYLTGYTIVRLRILALRSNKFDGNIPQEFCQLDSLQILDLADNKISGSIPRCFGSLLAMANPKSEEPFFHSDYWTAEFREAMVIVTGGRKYVFSRTLSLVVSMDLSYNNLSGNIPEELTSLHGLIFLNLSQNHLEGNIPHEIRLLQELESLDLSMNKLSGVIPQSMECLLFLKILNLSYNDFSGRIPSRLAYFARDCYIGNHKLCGSPLPDACAGDNAPEGPIMADEDYTCDRHDEPIQSHSDHEDKNGWIDMKWFYMGMPLGFVVGFWAVFGPLAFNRAWRYAFFGFLDDIKYKLLGL</sequence>
<dbReference type="FunFam" id="3.80.10.10:FF:000111">
    <property type="entry name" value="LRR receptor-like serine/threonine-protein kinase ERECTA"/>
    <property type="match status" value="1"/>
</dbReference>
<protein>
    <recommendedName>
        <fullName evidence="18">Leucine-rich repeat-containing N-terminal plant-type domain-containing protein</fullName>
    </recommendedName>
</protein>
<dbReference type="Proteomes" id="UP001168098">
    <property type="component" value="Unassembled WGS sequence"/>
</dbReference>
<evidence type="ECO:0000256" key="4">
    <source>
        <dbReference type="ARBA" id="ARBA00022614"/>
    </source>
</evidence>
<keyword evidence="5 12" id="KW-0812">Transmembrane</keyword>
<keyword evidence="9 12" id="KW-0472">Membrane</keyword>
<keyword evidence="11" id="KW-0325">Glycoprotein</keyword>
<evidence type="ECO:0000256" key="1">
    <source>
        <dbReference type="ARBA" id="ARBA00004251"/>
    </source>
</evidence>
<reference evidence="16 17" key="1">
    <citation type="journal article" date="2023" name="BMC Biotechnol.">
        <title>Vitis rotundifolia cv Carlos genome sequencing.</title>
        <authorList>
            <person name="Huff M."/>
            <person name="Hulse-Kemp A."/>
            <person name="Scheffler B."/>
            <person name="Youngblood R."/>
            <person name="Simpson S."/>
            <person name="Babiker E."/>
            <person name="Staton M."/>
        </authorList>
    </citation>
    <scope>NUCLEOTIDE SEQUENCE [LARGE SCALE GENOMIC DNA]</scope>
    <source>
        <tissue evidence="16">Leaf</tissue>
    </source>
</reference>
<comment type="similarity">
    <text evidence="2">Belongs to the RLP family.</text>
</comment>
<evidence type="ECO:0000256" key="3">
    <source>
        <dbReference type="ARBA" id="ARBA00022475"/>
    </source>
</evidence>
<accession>A0AA39AKJ4</accession>
<evidence type="ECO:0000256" key="12">
    <source>
        <dbReference type="SAM" id="Phobius"/>
    </source>
</evidence>
<name>A0AA39AKJ4_VITRO</name>
<feature type="domain" description="Disease resistance R13L4/SHOC-2-like LRR" evidence="15">
    <location>
        <begin position="228"/>
        <end position="428"/>
    </location>
</feature>
<keyword evidence="4" id="KW-0433">Leucine-rich repeat</keyword>
<keyword evidence="17" id="KW-1185">Reference proteome</keyword>
<evidence type="ECO:0000313" key="17">
    <source>
        <dbReference type="Proteomes" id="UP001168098"/>
    </source>
</evidence>
<dbReference type="Gene3D" id="3.80.10.10">
    <property type="entry name" value="Ribonuclease Inhibitor"/>
    <property type="match status" value="4"/>
</dbReference>
<dbReference type="InterPro" id="IPR046956">
    <property type="entry name" value="RLP23-like"/>
</dbReference>
<evidence type="ECO:0000256" key="10">
    <source>
        <dbReference type="ARBA" id="ARBA00023170"/>
    </source>
</evidence>
<proteinExistence type="inferred from homology"/>
<dbReference type="InterPro" id="IPR001611">
    <property type="entry name" value="Leu-rich_rpt"/>
</dbReference>
<dbReference type="AlphaFoldDB" id="A0AA39AKJ4"/>
<evidence type="ECO:0000256" key="9">
    <source>
        <dbReference type="ARBA" id="ARBA00023136"/>
    </source>
</evidence>
<dbReference type="InterPro" id="IPR032675">
    <property type="entry name" value="LRR_dom_sf"/>
</dbReference>
<dbReference type="FunFam" id="3.80.10.10:FF:001678">
    <property type="entry name" value="Calmodulin-binding receptor kinase CaMRLK"/>
    <property type="match status" value="1"/>
</dbReference>
<dbReference type="SUPFAM" id="SSF52058">
    <property type="entry name" value="L domain-like"/>
    <property type="match status" value="2"/>
</dbReference>
<dbReference type="InterPro" id="IPR003591">
    <property type="entry name" value="Leu-rich_rpt_typical-subtyp"/>
</dbReference>
<evidence type="ECO:0000259" key="15">
    <source>
        <dbReference type="Pfam" id="PF23598"/>
    </source>
</evidence>
<evidence type="ECO:0000259" key="14">
    <source>
        <dbReference type="Pfam" id="PF08263"/>
    </source>
</evidence>
<keyword evidence="3" id="KW-1003">Cell membrane</keyword>
<dbReference type="InterPro" id="IPR055414">
    <property type="entry name" value="LRR_R13L4/SHOC2-like"/>
</dbReference>
<dbReference type="SUPFAM" id="SSF52047">
    <property type="entry name" value="RNI-like"/>
    <property type="match status" value="1"/>
</dbReference>
<feature type="transmembrane region" description="Helical" evidence="12">
    <location>
        <begin position="872"/>
        <end position="894"/>
    </location>
</feature>
<dbReference type="PRINTS" id="PR00019">
    <property type="entry name" value="LEURICHRPT"/>
</dbReference>
<comment type="subcellular location">
    <subcellularLocation>
        <location evidence="1">Cell membrane</location>
        <topology evidence="1">Single-pass type I membrane protein</topology>
    </subcellularLocation>
</comment>
<dbReference type="GO" id="GO:0005886">
    <property type="term" value="C:plasma membrane"/>
    <property type="evidence" value="ECO:0007669"/>
    <property type="project" value="UniProtKB-SubCell"/>
</dbReference>
<feature type="chain" id="PRO_5041360865" description="Leucine-rich repeat-containing N-terminal plant-type domain-containing protein" evidence="13">
    <location>
        <begin position="22"/>
        <end position="916"/>
    </location>
</feature>
<dbReference type="Pfam" id="PF08263">
    <property type="entry name" value="LRRNT_2"/>
    <property type="match status" value="1"/>
</dbReference>
<dbReference type="InterPro" id="IPR013210">
    <property type="entry name" value="LRR_N_plant-typ"/>
</dbReference>
<dbReference type="PANTHER" id="PTHR48063">
    <property type="entry name" value="LRR RECEPTOR-LIKE KINASE"/>
    <property type="match status" value="1"/>
</dbReference>
<evidence type="ECO:0000313" key="16">
    <source>
        <dbReference type="EMBL" id="KAJ9709292.1"/>
    </source>
</evidence>
<evidence type="ECO:0000256" key="7">
    <source>
        <dbReference type="ARBA" id="ARBA00022737"/>
    </source>
</evidence>
<evidence type="ECO:0000256" key="11">
    <source>
        <dbReference type="ARBA" id="ARBA00023180"/>
    </source>
</evidence>
<dbReference type="Pfam" id="PF00560">
    <property type="entry name" value="LRR_1"/>
    <property type="match status" value="10"/>
</dbReference>
<comment type="caution">
    <text evidence="16">The sequence shown here is derived from an EMBL/GenBank/DDBJ whole genome shotgun (WGS) entry which is preliminary data.</text>
</comment>
<evidence type="ECO:0000256" key="6">
    <source>
        <dbReference type="ARBA" id="ARBA00022729"/>
    </source>
</evidence>
<dbReference type="SMART" id="SM00369">
    <property type="entry name" value="LRR_TYP"/>
    <property type="match status" value="10"/>
</dbReference>
<keyword evidence="7" id="KW-0677">Repeat</keyword>
<gene>
    <name evidence="16" type="ORF">PVL29_000986</name>
</gene>
<evidence type="ECO:0008006" key="18">
    <source>
        <dbReference type="Google" id="ProtNLM"/>
    </source>
</evidence>
<evidence type="ECO:0000256" key="5">
    <source>
        <dbReference type="ARBA" id="ARBA00022692"/>
    </source>
</evidence>
<keyword evidence="8 12" id="KW-1133">Transmembrane helix</keyword>
<dbReference type="Pfam" id="PF23598">
    <property type="entry name" value="LRR_14"/>
    <property type="match status" value="1"/>
</dbReference>
<feature type="signal peptide" evidence="13">
    <location>
        <begin position="1"/>
        <end position="21"/>
    </location>
</feature>
<organism evidence="16 17">
    <name type="scientific">Vitis rotundifolia</name>
    <name type="common">Muscadine grape</name>
    <dbReference type="NCBI Taxonomy" id="103349"/>
    <lineage>
        <taxon>Eukaryota</taxon>
        <taxon>Viridiplantae</taxon>
        <taxon>Streptophyta</taxon>
        <taxon>Embryophyta</taxon>
        <taxon>Tracheophyta</taxon>
        <taxon>Spermatophyta</taxon>
        <taxon>Magnoliopsida</taxon>
        <taxon>eudicotyledons</taxon>
        <taxon>Gunneridae</taxon>
        <taxon>Pentapetalae</taxon>
        <taxon>rosids</taxon>
        <taxon>Vitales</taxon>
        <taxon>Vitaceae</taxon>
        <taxon>Viteae</taxon>
        <taxon>Vitis</taxon>
    </lineage>
</organism>
<evidence type="ECO:0000256" key="13">
    <source>
        <dbReference type="SAM" id="SignalP"/>
    </source>
</evidence>
<keyword evidence="6 13" id="KW-0732">Signal</keyword>
<dbReference type="PANTHER" id="PTHR48063:SF100">
    <property type="entry name" value="RECEPTOR-LIKE PROTEIN EIX2"/>
    <property type="match status" value="1"/>
</dbReference>
<keyword evidence="10" id="KW-0675">Receptor</keyword>
<feature type="domain" description="Leucine-rich repeat-containing N-terminal plant-type" evidence="14">
    <location>
        <begin position="38"/>
        <end position="74"/>
    </location>
</feature>
<evidence type="ECO:0000256" key="2">
    <source>
        <dbReference type="ARBA" id="ARBA00009592"/>
    </source>
</evidence>
<dbReference type="EMBL" id="JARBHA010000001">
    <property type="protein sequence ID" value="KAJ9709292.1"/>
    <property type="molecule type" value="Genomic_DNA"/>
</dbReference>